<dbReference type="CDD" id="cd06571">
    <property type="entry name" value="Bac_DnaA_C"/>
    <property type="match status" value="1"/>
</dbReference>
<comment type="caution">
    <text evidence="8">Lacks conserved residue(s) required for the propagation of feature annotation.</text>
</comment>
<feature type="region of interest" description="Domain IV, binds dsDNA" evidence="8">
    <location>
        <begin position="336"/>
        <end position="454"/>
    </location>
</feature>
<dbReference type="FunFam" id="3.40.50.300:FF:000668">
    <property type="entry name" value="Chromosomal replication initiator protein DnaA"/>
    <property type="match status" value="1"/>
</dbReference>
<sequence length="454" mass="51205">MDVIIEECLSELSGNIPEDDFAMWVAPLKFLIKEDKVIILAASDMIIRWVKKNYEEIITKIFAGKLDRDITIQYGVGTEDEYSAPAVVEKKSRKSGGRGGRSRDVIKDFIKESAIETSNLNHDFTFNNFVEGKSNQFALAACAQVAQHPGTSHNPLFIYGSTGLGKTHLMHAVGNSIREKYPDARLIYQHCDSFIEDIVRSFRNNTHSDLRHFYKTLDALLIDDIQLLAGKDTSQEVFFHTFNTLLDGGHQVILTCDRYPKELEMMEDRLKSRFASGLIVNIEPPELEHRIAILLQKAENWGLNLPQETAFFIAQTVKASVRELEGALKQVNALANFKGSPLSVSIAQDALGSLMEIQSRQITLTNIQKVVTTYYGLKTADLMGKSRAANIAKPRQLAMYVARLLTQHSLPEIGRAFERDHSTVMHACRKVETELKKDYALQRDFETIRATLTH</sequence>
<feature type="binding site" evidence="8">
    <location>
        <position position="163"/>
    </location>
    <ligand>
        <name>ATP</name>
        <dbReference type="ChEBI" id="CHEBI:30616"/>
    </ligand>
</feature>
<dbReference type="PROSITE" id="PS01008">
    <property type="entry name" value="DNAA"/>
    <property type="match status" value="1"/>
</dbReference>
<dbReference type="InterPro" id="IPR020591">
    <property type="entry name" value="Chromosome_initiator_DnaA-like"/>
</dbReference>
<evidence type="ECO:0000256" key="9">
    <source>
        <dbReference type="NCBIfam" id="TIGR00362"/>
    </source>
</evidence>
<dbReference type="EMBL" id="JAGIBU010000005">
    <property type="protein sequence ID" value="MBS7824921.1"/>
    <property type="molecule type" value="Genomic_DNA"/>
</dbReference>
<evidence type="ECO:0000256" key="6">
    <source>
        <dbReference type="ARBA" id="ARBA00023121"/>
    </source>
</evidence>
<accession>A0AB35BYX7</accession>
<dbReference type="GeneID" id="58263619"/>
<dbReference type="InterPro" id="IPR027417">
    <property type="entry name" value="P-loop_NTPase"/>
</dbReference>
<dbReference type="GO" id="GO:0005524">
    <property type="term" value="F:ATP binding"/>
    <property type="evidence" value="ECO:0007669"/>
    <property type="project" value="UniProtKB-UniRule"/>
</dbReference>
<evidence type="ECO:0000313" key="14">
    <source>
        <dbReference type="EMBL" id="MBS7824921.1"/>
    </source>
</evidence>
<name>A0AB35BYX7_9GAMM</name>
<dbReference type="HAMAP" id="MF_00377">
    <property type="entry name" value="DnaA_bact"/>
    <property type="match status" value="1"/>
</dbReference>
<protein>
    <recommendedName>
        <fullName evidence="8 9">Chromosomal replication initiator protein DnaA</fullName>
    </recommendedName>
</protein>
<dbReference type="CDD" id="cd00009">
    <property type="entry name" value="AAA"/>
    <property type="match status" value="1"/>
</dbReference>
<dbReference type="Gene3D" id="1.10.1750.10">
    <property type="match status" value="1"/>
</dbReference>
<dbReference type="RefSeq" id="WP_039950071.1">
    <property type="nucleotide sequence ID" value="NZ_CP115969.1"/>
</dbReference>
<dbReference type="GO" id="GO:0008289">
    <property type="term" value="F:lipid binding"/>
    <property type="evidence" value="ECO:0007669"/>
    <property type="project" value="UniProtKB-KW"/>
</dbReference>
<dbReference type="SMART" id="SM00382">
    <property type="entry name" value="AAA"/>
    <property type="match status" value="1"/>
</dbReference>
<evidence type="ECO:0000259" key="13">
    <source>
        <dbReference type="SMART" id="SM00760"/>
    </source>
</evidence>
<comment type="caution">
    <text evidence="14">The sequence shown here is derived from an EMBL/GenBank/DDBJ whole genome shotgun (WGS) entry which is preliminary data.</text>
</comment>
<comment type="domain">
    <text evidence="8">Domain I is involved in oligomerization and binding regulators, domain II is flexibile and of varying length in different bacteria, domain III forms the AAA+ region, while domain IV binds dsDNA.</text>
</comment>
<keyword evidence="3 8" id="KW-0235">DNA replication</keyword>
<dbReference type="PANTHER" id="PTHR30050:SF2">
    <property type="entry name" value="CHROMOSOMAL REPLICATION INITIATOR PROTEIN DNAA"/>
    <property type="match status" value="1"/>
</dbReference>
<gene>
    <name evidence="8 14" type="primary">dnaA</name>
    <name evidence="14" type="ORF">J7561_06850</name>
</gene>
<dbReference type="Proteomes" id="UP000680020">
    <property type="component" value="Unassembled WGS sequence"/>
</dbReference>
<dbReference type="GO" id="GO:0003688">
    <property type="term" value="F:DNA replication origin binding"/>
    <property type="evidence" value="ECO:0007669"/>
    <property type="project" value="UniProtKB-UniRule"/>
</dbReference>
<dbReference type="NCBIfam" id="TIGR00362">
    <property type="entry name" value="DnaA"/>
    <property type="match status" value="1"/>
</dbReference>
<feature type="binding site" evidence="8">
    <location>
        <position position="165"/>
    </location>
    <ligand>
        <name>ATP</name>
        <dbReference type="ChEBI" id="CHEBI:30616"/>
    </ligand>
</feature>
<dbReference type="GO" id="GO:0005886">
    <property type="term" value="C:plasma membrane"/>
    <property type="evidence" value="ECO:0007669"/>
    <property type="project" value="TreeGrafter"/>
</dbReference>
<dbReference type="Gene3D" id="3.30.300.180">
    <property type="match status" value="1"/>
</dbReference>
<dbReference type="Gene3D" id="3.40.50.300">
    <property type="entry name" value="P-loop containing nucleotide triphosphate hydrolases"/>
    <property type="match status" value="1"/>
</dbReference>
<evidence type="ECO:0000259" key="12">
    <source>
        <dbReference type="SMART" id="SM00382"/>
    </source>
</evidence>
<dbReference type="PRINTS" id="PR00051">
    <property type="entry name" value="DNAA"/>
</dbReference>
<evidence type="ECO:0000256" key="5">
    <source>
        <dbReference type="ARBA" id="ARBA00022840"/>
    </source>
</evidence>
<keyword evidence="7 8" id="KW-0238">DNA-binding</keyword>
<feature type="binding site" evidence="8">
    <location>
        <position position="166"/>
    </location>
    <ligand>
        <name>ATP</name>
        <dbReference type="ChEBI" id="CHEBI:30616"/>
    </ligand>
</feature>
<keyword evidence="6 8" id="KW-0446">Lipid-binding</keyword>
<evidence type="ECO:0000256" key="3">
    <source>
        <dbReference type="ARBA" id="ARBA00022705"/>
    </source>
</evidence>
<dbReference type="Pfam" id="PF00308">
    <property type="entry name" value="Bac_DnaA"/>
    <property type="match status" value="1"/>
</dbReference>
<dbReference type="InterPro" id="IPR001957">
    <property type="entry name" value="Chromosome_initiator_DnaA"/>
</dbReference>
<evidence type="ECO:0000256" key="2">
    <source>
        <dbReference type="ARBA" id="ARBA00022490"/>
    </source>
</evidence>
<dbReference type="Gene3D" id="1.10.8.60">
    <property type="match status" value="1"/>
</dbReference>
<dbReference type="GO" id="GO:0006270">
    <property type="term" value="P:DNA replication initiation"/>
    <property type="evidence" value="ECO:0007669"/>
    <property type="project" value="UniProtKB-UniRule"/>
</dbReference>
<feature type="region of interest" description="Domain III, AAA+ region" evidence="8">
    <location>
        <begin position="119"/>
        <end position="335"/>
    </location>
</feature>
<keyword evidence="5 8" id="KW-0067">ATP-binding</keyword>
<dbReference type="GO" id="GO:0006275">
    <property type="term" value="P:regulation of DNA replication"/>
    <property type="evidence" value="ECO:0007669"/>
    <property type="project" value="UniProtKB-UniRule"/>
</dbReference>
<feature type="domain" description="AAA+ ATPase" evidence="12">
    <location>
        <begin position="152"/>
        <end position="286"/>
    </location>
</feature>
<evidence type="ECO:0000256" key="1">
    <source>
        <dbReference type="ARBA" id="ARBA00006583"/>
    </source>
</evidence>
<dbReference type="InterPro" id="IPR003593">
    <property type="entry name" value="AAA+_ATPase"/>
</dbReference>
<organism evidence="14 15">
    <name type="scientific">Wohlfahrtiimonas chitiniclastica</name>
    <dbReference type="NCBI Taxonomy" id="400946"/>
    <lineage>
        <taxon>Bacteria</taxon>
        <taxon>Pseudomonadati</taxon>
        <taxon>Pseudomonadota</taxon>
        <taxon>Gammaproteobacteria</taxon>
        <taxon>Cardiobacteriales</taxon>
        <taxon>Ignatzschineriaceae</taxon>
        <taxon>Wohlfahrtiimonas</taxon>
    </lineage>
</organism>
<proteinExistence type="inferred from homology"/>
<feature type="region of interest" description="Domain I, interacts with DnaA modulators" evidence="8">
    <location>
        <begin position="1"/>
        <end position="92"/>
    </location>
</feature>
<dbReference type="InterPro" id="IPR013159">
    <property type="entry name" value="DnaA_C"/>
</dbReference>
<evidence type="ECO:0000256" key="4">
    <source>
        <dbReference type="ARBA" id="ARBA00022741"/>
    </source>
</evidence>
<dbReference type="GO" id="GO:0005737">
    <property type="term" value="C:cytoplasm"/>
    <property type="evidence" value="ECO:0007669"/>
    <property type="project" value="UniProtKB-SubCell"/>
</dbReference>
<dbReference type="InterPro" id="IPR010921">
    <property type="entry name" value="Trp_repressor/repl_initiator"/>
</dbReference>
<comment type="subunit">
    <text evidence="8">Oligomerizes as a right-handed, spiral filament on DNA at oriC.</text>
</comment>
<dbReference type="InterPro" id="IPR024633">
    <property type="entry name" value="DnaA_N_dom"/>
</dbReference>
<evidence type="ECO:0000256" key="11">
    <source>
        <dbReference type="RuleBase" id="RU004227"/>
    </source>
</evidence>
<dbReference type="SUPFAM" id="SSF48295">
    <property type="entry name" value="TrpR-like"/>
    <property type="match status" value="1"/>
</dbReference>
<dbReference type="Pfam" id="PF08299">
    <property type="entry name" value="Bac_DnaA_C"/>
    <property type="match status" value="1"/>
</dbReference>
<dbReference type="PANTHER" id="PTHR30050">
    <property type="entry name" value="CHROMOSOMAL REPLICATION INITIATOR PROTEIN DNAA"/>
    <property type="match status" value="1"/>
</dbReference>
<evidence type="ECO:0000256" key="10">
    <source>
        <dbReference type="RuleBase" id="RU000577"/>
    </source>
</evidence>
<dbReference type="InterPro" id="IPR013317">
    <property type="entry name" value="DnaA_dom"/>
</dbReference>
<evidence type="ECO:0000256" key="7">
    <source>
        <dbReference type="ARBA" id="ARBA00023125"/>
    </source>
</evidence>
<keyword evidence="4 8" id="KW-0547">Nucleotide-binding</keyword>
<evidence type="ECO:0000313" key="15">
    <source>
        <dbReference type="Proteomes" id="UP000680020"/>
    </source>
</evidence>
<comment type="subcellular location">
    <subcellularLocation>
        <location evidence="8">Cytoplasm</location>
    </subcellularLocation>
</comment>
<dbReference type="InterPro" id="IPR018312">
    <property type="entry name" value="Chromosome_initiator_DnaA_CS"/>
</dbReference>
<dbReference type="SUPFAM" id="SSF52540">
    <property type="entry name" value="P-loop containing nucleoside triphosphate hydrolases"/>
    <property type="match status" value="1"/>
</dbReference>
<feature type="domain" description="Chromosomal replication initiator DnaA C-terminal" evidence="13">
    <location>
        <begin position="363"/>
        <end position="431"/>
    </location>
</feature>
<dbReference type="Pfam" id="PF11638">
    <property type="entry name" value="DnaA_N"/>
    <property type="match status" value="1"/>
</dbReference>
<keyword evidence="2 8" id="KW-0963">Cytoplasm</keyword>
<evidence type="ECO:0000256" key="8">
    <source>
        <dbReference type="HAMAP-Rule" id="MF_00377"/>
    </source>
</evidence>
<dbReference type="AlphaFoldDB" id="A0AB35BYX7"/>
<feature type="binding site" evidence="8">
    <location>
        <position position="167"/>
    </location>
    <ligand>
        <name>ATP</name>
        <dbReference type="ChEBI" id="CHEBI:30616"/>
    </ligand>
</feature>
<reference evidence="14" key="1">
    <citation type="submission" date="2021-03" db="EMBL/GenBank/DDBJ databases">
        <title>Identification and antibiotic profiling of Wohlfahrtiimonas chitiniclastica, an underestimated human pathogen.</title>
        <authorList>
            <person name="Kopf A."/>
            <person name="Bunk B."/>
            <person name="Coldewey S."/>
            <person name="Gunzer F."/>
            <person name="Riedel T."/>
            <person name="Schroettner P."/>
        </authorList>
    </citation>
    <scope>NUCLEOTIDE SEQUENCE</scope>
    <source>
        <strain evidence="14">DSM 100917</strain>
    </source>
</reference>
<dbReference type="SMART" id="SM00760">
    <property type="entry name" value="Bac_DnaA_C"/>
    <property type="match status" value="1"/>
</dbReference>
<comment type="similarity">
    <text evidence="1 8 11">Belongs to the DnaA family.</text>
</comment>
<comment type="function">
    <text evidence="8 10">Plays an essential role in the initiation and regulation of chromosomal replication. ATP-DnaA binds to the origin of replication (oriC) to initiate formation of the DNA replication initiation complex once per cell cycle. Binds the DnaA box (a 9 base pair repeat at the origin) and separates the double-stranded (ds)DNA. Forms a right-handed helical filament on oriC DNA; dsDNA binds to the exterior of the filament while single-stranded (ss)DNA is stabiized in the filament's interior. The ATP-DnaA-oriC complex binds and stabilizes one strand of the AT-rich DNA unwinding element (DUE), permitting loading of DNA polymerase. After initiation quickly degrades to an ADP-DnaA complex that is not apt for DNA replication. Binds acidic phospholipids.</text>
</comment>
<dbReference type="InterPro" id="IPR038454">
    <property type="entry name" value="DnaA_N_sf"/>
</dbReference>